<proteinExistence type="predicted"/>
<reference evidence="1 2" key="2">
    <citation type="submission" date="2018-04" db="EMBL/GenBank/DDBJ databases">
        <title>OglaRS2 (Oryza glaberrima Reference Sequence Version 2).</title>
        <authorList>
            <person name="Zhang J."/>
            <person name="Kudrna D."/>
            <person name="Lee S."/>
            <person name="Talag J."/>
            <person name="Rajasekar S."/>
            <person name="Wing R.A."/>
        </authorList>
    </citation>
    <scope>NUCLEOTIDE SEQUENCE [LARGE SCALE GENOMIC DNA]</scope>
    <source>
        <strain evidence="1 2">cv. IRGC 96717</strain>
    </source>
</reference>
<reference evidence="1" key="1">
    <citation type="submission" date="2015-06" db="UniProtKB">
        <authorList>
            <consortium name="EnsemblPlants"/>
        </authorList>
    </citation>
    <scope>IDENTIFICATION</scope>
</reference>
<sequence>PPANRLPVHAGNGRRVDLLVFRSVAGGLFVFHINSHGEPLVVACVETASDYPTILPRRRVLDNLQEHEHLPPQQARHGWRRAAFTFIVDAALRGKQVVCADYRGRISVFDMTEMAWRTPVPLPGWNWQEDHFLVTASGEGGGEEEEEEEVILVSCRRRDDRFCEFKFFKLDIAMAPSPLDAGDLDGFSWFLCRGRSSRLREEKGGRKVYTFCPDRLWGESRTIDLGNGKKRKMAPFNPRGLIEKSITNVYAHNLVDGVVEELLPASIVTEARHWVHSAVFSEPFA</sequence>
<protein>
    <submittedName>
        <fullName evidence="1">Uncharacterized protein</fullName>
    </submittedName>
</protein>
<evidence type="ECO:0000313" key="1">
    <source>
        <dbReference type="EnsemblPlants" id="ORGLA06G0221400.1"/>
    </source>
</evidence>
<dbReference type="AlphaFoldDB" id="I1Q501"/>
<dbReference type="HOGENOM" id="CLU_064588_0_0_1"/>
<accession>I1Q501</accession>
<dbReference type="Gramene" id="ORGLA06G0221400.1">
    <property type="protein sequence ID" value="ORGLA06G0221400.1"/>
    <property type="gene ID" value="ORGLA06G0221400"/>
</dbReference>
<evidence type="ECO:0000313" key="2">
    <source>
        <dbReference type="Proteomes" id="UP000007306"/>
    </source>
</evidence>
<keyword evidence="2" id="KW-1185">Reference proteome</keyword>
<name>I1Q501_ORYGL</name>
<organism evidence="1 2">
    <name type="scientific">Oryza glaberrima</name>
    <name type="common">African rice</name>
    <dbReference type="NCBI Taxonomy" id="4538"/>
    <lineage>
        <taxon>Eukaryota</taxon>
        <taxon>Viridiplantae</taxon>
        <taxon>Streptophyta</taxon>
        <taxon>Embryophyta</taxon>
        <taxon>Tracheophyta</taxon>
        <taxon>Spermatophyta</taxon>
        <taxon>Magnoliopsida</taxon>
        <taxon>Liliopsida</taxon>
        <taxon>Poales</taxon>
        <taxon>Poaceae</taxon>
        <taxon>BOP clade</taxon>
        <taxon>Oryzoideae</taxon>
        <taxon>Oryzeae</taxon>
        <taxon>Oryzinae</taxon>
        <taxon>Oryza</taxon>
    </lineage>
</organism>
<dbReference type="Proteomes" id="UP000007306">
    <property type="component" value="Chromosome 6"/>
</dbReference>
<dbReference type="eggNOG" id="ENOG502T2U7">
    <property type="taxonomic scope" value="Eukaryota"/>
</dbReference>
<dbReference type="EnsemblPlants" id="ORGLA06G0221400.1">
    <property type="protein sequence ID" value="ORGLA06G0221400.1"/>
    <property type="gene ID" value="ORGLA06G0221400"/>
</dbReference>